<feature type="domain" description="Polymerase nucleotidyl transferase" evidence="1">
    <location>
        <begin position="26"/>
        <end position="105"/>
    </location>
</feature>
<dbReference type="Pfam" id="PF01909">
    <property type="entry name" value="NTP_transf_2"/>
    <property type="match status" value="1"/>
</dbReference>
<evidence type="ECO:0000313" key="2">
    <source>
        <dbReference type="EMBL" id="QHT82238.1"/>
    </source>
</evidence>
<evidence type="ECO:0000259" key="1">
    <source>
        <dbReference type="Pfam" id="PF01909"/>
    </source>
</evidence>
<proteinExistence type="predicted"/>
<organism evidence="2">
    <name type="scientific">viral metagenome</name>
    <dbReference type="NCBI Taxonomy" id="1070528"/>
    <lineage>
        <taxon>unclassified sequences</taxon>
        <taxon>metagenomes</taxon>
        <taxon>organismal metagenomes</taxon>
    </lineage>
</organism>
<sequence length="206" mass="24288">MDISNVAHKLNAEQLIFFLKLNNILNGRLQFFGSIARKDFTIGKSDVDVQIFSENSQSDLLILSHFLQENSVDFISRFVKFKPSPLYTISGFKYTIKNPFKCDILVFDANNEDILTMQYKRAIVIPFVYLLLLKILKVCLKINLISQETFASLKRKIWNYYHNLNINDRHFKLMTETEYKLFFLEFSDKSHLIHPSCYPHSIVLYR</sequence>
<dbReference type="EMBL" id="MN739997">
    <property type="protein sequence ID" value="QHT82238.1"/>
    <property type="molecule type" value="Genomic_DNA"/>
</dbReference>
<dbReference type="InterPro" id="IPR002934">
    <property type="entry name" value="Polymerase_NTP_transf_dom"/>
</dbReference>
<protein>
    <recommendedName>
        <fullName evidence="1">Polymerase nucleotidyl transferase domain-containing protein</fullName>
    </recommendedName>
</protein>
<accession>A0A6C0HNG5</accession>
<reference evidence="2" key="1">
    <citation type="journal article" date="2020" name="Nature">
        <title>Giant virus diversity and host interactions through global metagenomics.</title>
        <authorList>
            <person name="Schulz F."/>
            <person name="Roux S."/>
            <person name="Paez-Espino D."/>
            <person name="Jungbluth S."/>
            <person name="Walsh D.A."/>
            <person name="Denef V.J."/>
            <person name="McMahon K.D."/>
            <person name="Konstantinidis K.T."/>
            <person name="Eloe-Fadrosh E.A."/>
            <person name="Kyrpides N.C."/>
            <person name="Woyke T."/>
        </authorList>
    </citation>
    <scope>NUCLEOTIDE SEQUENCE</scope>
    <source>
        <strain evidence="2">GVMAG-M-3300023184-161</strain>
    </source>
</reference>
<dbReference type="SUPFAM" id="SSF81301">
    <property type="entry name" value="Nucleotidyltransferase"/>
    <property type="match status" value="1"/>
</dbReference>
<dbReference type="InterPro" id="IPR043519">
    <property type="entry name" value="NT_sf"/>
</dbReference>
<dbReference type="GO" id="GO:0016779">
    <property type="term" value="F:nucleotidyltransferase activity"/>
    <property type="evidence" value="ECO:0007669"/>
    <property type="project" value="InterPro"/>
</dbReference>
<dbReference type="AlphaFoldDB" id="A0A6C0HNG5"/>
<name>A0A6C0HNG5_9ZZZZ</name>